<comment type="caution">
    <text evidence="1">The sequence shown here is derived from an EMBL/GenBank/DDBJ whole genome shotgun (WGS) entry which is preliminary data.</text>
</comment>
<accession>A0A3S1AQX7</accession>
<reference evidence="1" key="2">
    <citation type="journal article" date="2019" name="Genome Biol. Evol.">
        <title>Day and night: Metabolic profiles and evolutionary relationships of six axenic non-marine cyanobacteria.</title>
        <authorList>
            <person name="Will S.E."/>
            <person name="Henke P."/>
            <person name="Boedeker C."/>
            <person name="Huang S."/>
            <person name="Brinkmann H."/>
            <person name="Rohde M."/>
            <person name="Jarek M."/>
            <person name="Friedl T."/>
            <person name="Seufert S."/>
            <person name="Schumacher M."/>
            <person name="Overmann J."/>
            <person name="Neumann-Schaal M."/>
            <person name="Petersen J."/>
        </authorList>
    </citation>
    <scope>NUCLEOTIDE SEQUENCE [LARGE SCALE GENOMIC DNA]</scope>
    <source>
        <strain evidence="1">PCC 7102</strain>
    </source>
</reference>
<keyword evidence="2" id="KW-1185">Reference proteome</keyword>
<evidence type="ECO:0000313" key="1">
    <source>
        <dbReference type="EMBL" id="RUT08940.1"/>
    </source>
</evidence>
<evidence type="ECO:0000313" key="2">
    <source>
        <dbReference type="Proteomes" id="UP000271624"/>
    </source>
</evidence>
<sequence length="66" mass="7307">MAKADAELPNSTKQTRIKDTAVLINLDNICTLIMITLVEQASLPATIISYKYIISVKEEVISQLVE</sequence>
<dbReference type="Proteomes" id="UP000271624">
    <property type="component" value="Unassembled WGS sequence"/>
</dbReference>
<proteinExistence type="predicted"/>
<gene>
    <name evidence="1" type="ORF">DSM106972_009930</name>
</gene>
<protein>
    <submittedName>
        <fullName evidence="1">Uncharacterized protein</fullName>
    </submittedName>
</protein>
<dbReference type="EMBL" id="RSCL01000002">
    <property type="protein sequence ID" value="RUT08940.1"/>
    <property type="molecule type" value="Genomic_DNA"/>
</dbReference>
<name>A0A3S1AQX7_9CYAN</name>
<organism evidence="1 2">
    <name type="scientific">Dulcicalothrix desertica PCC 7102</name>
    <dbReference type="NCBI Taxonomy" id="232991"/>
    <lineage>
        <taxon>Bacteria</taxon>
        <taxon>Bacillati</taxon>
        <taxon>Cyanobacteriota</taxon>
        <taxon>Cyanophyceae</taxon>
        <taxon>Nostocales</taxon>
        <taxon>Calotrichaceae</taxon>
        <taxon>Dulcicalothrix</taxon>
    </lineage>
</organism>
<dbReference type="AlphaFoldDB" id="A0A3S1AQX7"/>
<reference evidence="1" key="1">
    <citation type="submission" date="2018-12" db="EMBL/GenBank/DDBJ databases">
        <authorList>
            <person name="Will S."/>
            <person name="Neumann-Schaal M."/>
            <person name="Henke P."/>
        </authorList>
    </citation>
    <scope>NUCLEOTIDE SEQUENCE</scope>
    <source>
        <strain evidence="1">PCC 7102</strain>
    </source>
</reference>